<keyword evidence="1 3" id="KW-0378">Hydrolase</keyword>
<feature type="domain" description="AB hydrolase-1" evidence="2">
    <location>
        <begin position="25"/>
        <end position="275"/>
    </location>
</feature>
<protein>
    <submittedName>
        <fullName evidence="3">Alpha/beta hydrolase fold protein</fullName>
    </submittedName>
</protein>
<dbReference type="RefSeq" id="WP_015195498.1">
    <property type="nucleotide sequence ID" value="NC_019748.1"/>
</dbReference>
<dbReference type="Proteomes" id="UP000010473">
    <property type="component" value="Chromosome"/>
</dbReference>
<dbReference type="InterPro" id="IPR000073">
    <property type="entry name" value="AB_hydrolase_1"/>
</dbReference>
<reference evidence="4" key="1">
    <citation type="journal article" date="2013" name="Proc. Natl. Acad. Sci. U.S.A.">
        <title>Improving the coverage of the cyanobacterial phylum using diversity-driven genome sequencing.</title>
        <authorList>
            <person name="Shih P.M."/>
            <person name="Wu D."/>
            <person name="Latifi A."/>
            <person name="Axen S.D."/>
            <person name="Fewer D.P."/>
            <person name="Talla E."/>
            <person name="Calteau A."/>
            <person name="Cai F."/>
            <person name="Tandeau de Marsac N."/>
            <person name="Rippka R."/>
            <person name="Herdman M."/>
            <person name="Sivonen K."/>
            <person name="Coursin T."/>
            <person name="Laurent T."/>
            <person name="Goodwin L."/>
            <person name="Nolan M."/>
            <person name="Davenport K.W."/>
            <person name="Han C.S."/>
            <person name="Rubin E.M."/>
            <person name="Eisen J.A."/>
            <person name="Woyke T."/>
            <person name="Gugger M."/>
            <person name="Kerfeld C.A."/>
        </authorList>
    </citation>
    <scope>NUCLEOTIDE SEQUENCE [LARGE SCALE GENOMIC DNA]</scope>
    <source>
        <strain evidence="4">ATCC 29371 / PCC 7437</strain>
    </source>
</reference>
<dbReference type="OrthoDB" id="252464at2"/>
<dbReference type="Gene3D" id="3.40.50.1820">
    <property type="entry name" value="alpha/beta hydrolase"/>
    <property type="match status" value="1"/>
</dbReference>
<dbReference type="PATRIC" id="fig|111780.3.peg.4530"/>
<dbReference type="HOGENOM" id="CLU_020336_13_9_3"/>
<evidence type="ECO:0000313" key="3">
    <source>
        <dbReference type="EMBL" id="AFZ37844.1"/>
    </source>
</evidence>
<dbReference type="PANTHER" id="PTHR43798:SF31">
    <property type="entry name" value="AB HYDROLASE SUPERFAMILY PROTEIN YCLE"/>
    <property type="match status" value="1"/>
</dbReference>
<name>K9Y0L5_STAC7</name>
<dbReference type="InterPro" id="IPR050266">
    <property type="entry name" value="AB_hydrolase_sf"/>
</dbReference>
<dbReference type="eggNOG" id="COG2267">
    <property type="taxonomic scope" value="Bacteria"/>
</dbReference>
<evidence type="ECO:0000259" key="2">
    <source>
        <dbReference type="Pfam" id="PF00561"/>
    </source>
</evidence>
<dbReference type="KEGG" id="scs:Sta7437_4375"/>
<dbReference type="GO" id="GO:0016787">
    <property type="term" value="F:hydrolase activity"/>
    <property type="evidence" value="ECO:0007669"/>
    <property type="project" value="UniProtKB-KW"/>
</dbReference>
<dbReference type="GO" id="GO:0016020">
    <property type="term" value="C:membrane"/>
    <property type="evidence" value="ECO:0007669"/>
    <property type="project" value="TreeGrafter"/>
</dbReference>
<evidence type="ECO:0000313" key="4">
    <source>
        <dbReference type="Proteomes" id="UP000010473"/>
    </source>
</evidence>
<proteinExistence type="predicted"/>
<dbReference type="AlphaFoldDB" id="K9Y0L5"/>
<dbReference type="InterPro" id="IPR029058">
    <property type="entry name" value="AB_hydrolase_fold"/>
</dbReference>
<evidence type="ECO:0000256" key="1">
    <source>
        <dbReference type="ARBA" id="ARBA00022801"/>
    </source>
</evidence>
<dbReference type="STRING" id="111780.Sta7437_4375"/>
<dbReference type="SUPFAM" id="SSF53474">
    <property type="entry name" value="alpha/beta-Hydrolases"/>
    <property type="match status" value="1"/>
</dbReference>
<dbReference type="EMBL" id="CP003653">
    <property type="protein sequence ID" value="AFZ37844.1"/>
    <property type="molecule type" value="Genomic_DNA"/>
</dbReference>
<dbReference type="Pfam" id="PF00561">
    <property type="entry name" value="Abhydrolase_1"/>
    <property type="match status" value="1"/>
</dbReference>
<sequence length="293" mass="33239">MPTIDILGVPHVYELTPCTAKSRTPVLVFIHGWLLSRHYWQPMLDLLSPEYQCLLYDLRGFGDSQVLPNLDSTNSLNNNLNYTLAAYAEDLDLLLQHLSIEKVWLIGHSLGGSIALWGAKTIEQKVEGVICLNSGGGIYLKEEFERFRSVGQQLVKFRPYWLSKLPWLDLIFARMMVARPLTSSWGRQRLIDFVRANRQAALGALLDSTTEAEVHLLPKIVAQLQQPVYFLAGKQDQVMELKYVHHLASFHQLFQQNYSNVIEIPDCGHLSMVEQPKVVAEIIANLVSQSQLT</sequence>
<gene>
    <name evidence="3" type="ordered locus">Sta7437_4375</name>
</gene>
<dbReference type="PANTHER" id="PTHR43798">
    <property type="entry name" value="MONOACYLGLYCEROL LIPASE"/>
    <property type="match status" value="1"/>
</dbReference>
<accession>K9Y0L5</accession>
<keyword evidence="4" id="KW-1185">Reference proteome</keyword>
<organism evidence="3 4">
    <name type="scientific">Stanieria cyanosphaera (strain ATCC 29371 / PCC 7437)</name>
    <dbReference type="NCBI Taxonomy" id="111780"/>
    <lineage>
        <taxon>Bacteria</taxon>
        <taxon>Bacillati</taxon>
        <taxon>Cyanobacteriota</taxon>
        <taxon>Cyanophyceae</taxon>
        <taxon>Pleurocapsales</taxon>
        <taxon>Dermocarpellaceae</taxon>
        <taxon>Stanieria</taxon>
    </lineage>
</organism>